<dbReference type="InterPro" id="IPR005873">
    <property type="entry name" value="DENR_eukaryotes"/>
</dbReference>
<feature type="compositionally biased region" description="Low complexity" evidence="10">
    <location>
        <begin position="190"/>
        <end position="202"/>
    </location>
</feature>
<protein>
    <recommendedName>
        <fullName evidence="4 8">Translation machinery-associated protein 22</fullName>
    </recommendedName>
</protein>
<dbReference type="EMBL" id="FN392321">
    <property type="protein sequence ID" value="CAY70432.1"/>
    <property type="molecule type" value="Genomic_DNA"/>
</dbReference>
<dbReference type="PANTHER" id="PTHR12789">
    <property type="entry name" value="DENSITY-REGULATED PROTEIN HOMOLOG"/>
    <property type="match status" value="1"/>
</dbReference>
<evidence type="ECO:0000313" key="12">
    <source>
        <dbReference type="EMBL" id="CAY70432.1"/>
    </source>
</evidence>
<evidence type="ECO:0000256" key="3">
    <source>
        <dbReference type="ARBA" id="ARBA00011742"/>
    </source>
</evidence>
<keyword evidence="9" id="KW-0175">Coiled coil</keyword>
<dbReference type="InterPro" id="IPR001950">
    <property type="entry name" value="SUI1"/>
</dbReference>
<evidence type="ECO:0000259" key="11">
    <source>
        <dbReference type="PROSITE" id="PS50296"/>
    </source>
</evidence>
<evidence type="ECO:0000256" key="10">
    <source>
        <dbReference type="SAM" id="MobiDB-lite"/>
    </source>
</evidence>
<sequence>MSEVQIAPKEVIYCEVCSFPPEYCEFGGTFNKCKAWLEKEHPQLFQSLYSADALAAATSSLSLEKEEKISQDLQKKRRKEEKKQERELQQKLASKVLIKKIARTKRKQVIAISGLEVFNIDMKKLAKTFASKFATGASVTKNLEKKDEIIIQGDVGDEVEQYILELLEKDGLTEVKVEQVDEKPKKKKPTAPGTGTGTATST</sequence>
<comment type="subcellular location">
    <subcellularLocation>
        <location evidence="1 8">Cytoplasm</location>
    </subcellularLocation>
</comment>
<keyword evidence="7 8" id="KW-0687">Ribonucleoprotein</keyword>
<evidence type="ECO:0000256" key="7">
    <source>
        <dbReference type="ARBA" id="ARBA00023274"/>
    </source>
</evidence>
<dbReference type="eggNOG" id="KOG3239">
    <property type="taxonomic scope" value="Eukaryota"/>
</dbReference>
<dbReference type="OMA" id="EVFEIDM"/>
<keyword evidence="13" id="KW-1185">Reference proteome</keyword>
<dbReference type="Gene3D" id="3.30.780.10">
    <property type="entry name" value="SUI1-like domain"/>
    <property type="match status" value="1"/>
</dbReference>
<accession>C4R4E6</accession>
<name>C4R4E6_KOMPG</name>
<dbReference type="InterPro" id="IPR036877">
    <property type="entry name" value="SUI1_dom_sf"/>
</dbReference>
<keyword evidence="6 8" id="KW-0689">Ribosomal protein</keyword>
<evidence type="ECO:0000256" key="5">
    <source>
        <dbReference type="ARBA" id="ARBA00022490"/>
    </source>
</evidence>
<dbReference type="KEGG" id="ppa:PAS_chr3_1185"/>
<dbReference type="RefSeq" id="XP_002492611.1">
    <property type="nucleotide sequence ID" value="XM_002492566.1"/>
</dbReference>
<dbReference type="FunFam" id="3.30.780.10:FF:000013">
    <property type="entry name" value="Translation machinery-associated protein 22"/>
    <property type="match status" value="1"/>
</dbReference>
<dbReference type="GO" id="GO:0005840">
    <property type="term" value="C:ribosome"/>
    <property type="evidence" value="ECO:0007669"/>
    <property type="project" value="UniProtKB-KW"/>
</dbReference>
<proteinExistence type="inferred from homology"/>
<dbReference type="STRING" id="644223.C4R4E6"/>
<dbReference type="GeneID" id="8199519"/>
<dbReference type="Pfam" id="PF21023">
    <property type="entry name" value="DENR_N"/>
    <property type="match status" value="1"/>
</dbReference>
<dbReference type="GO" id="GO:1990904">
    <property type="term" value="C:ribonucleoprotein complex"/>
    <property type="evidence" value="ECO:0007669"/>
    <property type="project" value="UniProtKB-KW"/>
</dbReference>
<dbReference type="PROSITE" id="PS50296">
    <property type="entry name" value="SUI1"/>
    <property type="match status" value="1"/>
</dbReference>
<dbReference type="GO" id="GO:0005737">
    <property type="term" value="C:cytoplasm"/>
    <property type="evidence" value="ECO:0007669"/>
    <property type="project" value="UniProtKB-SubCell"/>
</dbReference>
<dbReference type="GO" id="GO:0003743">
    <property type="term" value="F:translation initiation factor activity"/>
    <property type="evidence" value="ECO:0007669"/>
    <property type="project" value="InterPro"/>
</dbReference>
<dbReference type="InterPro" id="IPR050318">
    <property type="entry name" value="DENR/SUI1_TIF"/>
</dbReference>
<dbReference type="SUPFAM" id="SSF55159">
    <property type="entry name" value="eIF1-like"/>
    <property type="match status" value="1"/>
</dbReference>
<comment type="similarity">
    <text evidence="2 8">Belongs to the DENR family.</text>
</comment>
<comment type="subunit">
    <text evidence="3 8">Interacts with the 40S ribosomal subunit.</text>
</comment>
<gene>
    <name evidence="12" type="ordered locus">PAS_chr3_1185</name>
</gene>
<feature type="domain" description="SUI1" evidence="11">
    <location>
        <begin position="96"/>
        <end position="167"/>
    </location>
</feature>
<evidence type="ECO:0000313" key="13">
    <source>
        <dbReference type="Proteomes" id="UP000000314"/>
    </source>
</evidence>
<dbReference type="NCBIfam" id="TIGR01159">
    <property type="entry name" value="DRP1"/>
    <property type="match status" value="1"/>
</dbReference>
<evidence type="ECO:0000256" key="9">
    <source>
        <dbReference type="SAM" id="Coils"/>
    </source>
</evidence>
<dbReference type="FunCoup" id="C4R4E6">
    <property type="interactions" value="1208"/>
</dbReference>
<dbReference type="InParanoid" id="C4R4E6"/>
<dbReference type="GO" id="GO:0001731">
    <property type="term" value="P:formation of translation preinitiation complex"/>
    <property type="evidence" value="ECO:0007669"/>
    <property type="project" value="TreeGrafter"/>
</dbReference>
<feature type="region of interest" description="Disordered" evidence="10">
    <location>
        <begin position="178"/>
        <end position="202"/>
    </location>
</feature>
<dbReference type="HOGENOM" id="CLU_073511_0_1_1"/>
<reference evidence="12 13" key="1">
    <citation type="journal article" date="2009" name="Nat. Biotechnol.">
        <title>Genome sequence of the recombinant protein production host Pichia pastoris.</title>
        <authorList>
            <person name="De Schutter K."/>
            <person name="Lin Y.C."/>
            <person name="Tiels P."/>
            <person name="Van Hecke A."/>
            <person name="Glinka S."/>
            <person name="Weber-Lehmann J."/>
            <person name="Rouze P."/>
            <person name="Van de Peer Y."/>
            <person name="Callewaert N."/>
        </authorList>
    </citation>
    <scope>NUCLEOTIDE SEQUENCE [LARGE SCALE GENOMIC DNA]</scope>
    <source>
        <strain evidence="13">GS115 / ATCC 20864</strain>
    </source>
</reference>
<dbReference type="PANTHER" id="PTHR12789:SF0">
    <property type="entry name" value="DENSITY-REGULATED PROTEIN"/>
    <property type="match status" value="1"/>
</dbReference>
<dbReference type="CDD" id="cd11607">
    <property type="entry name" value="DENR_C"/>
    <property type="match status" value="1"/>
</dbReference>
<dbReference type="Proteomes" id="UP000000314">
    <property type="component" value="Chromosome 3"/>
</dbReference>
<organism evidence="12 13">
    <name type="scientific">Komagataella phaffii (strain GS115 / ATCC 20864)</name>
    <name type="common">Yeast</name>
    <name type="synonym">Pichia pastoris</name>
    <dbReference type="NCBI Taxonomy" id="644223"/>
    <lineage>
        <taxon>Eukaryota</taxon>
        <taxon>Fungi</taxon>
        <taxon>Dikarya</taxon>
        <taxon>Ascomycota</taxon>
        <taxon>Saccharomycotina</taxon>
        <taxon>Pichiomycetes</taxon>
        <taxon>Pichiales</taxon>
        <taxon>Pichiaceae</taxon>
        <taxon>Komagataella</taxon>
    </lineage>
</organism>
<dbReference type="OrthoDB" id="277199at2759"/>
<evidence type="ECO:0000256" key="4">
    <source>
        <dbReference type="ARBA" id="ARBA00020058"/>
    </source>
</evidence>
<evidence type="ECO:0000256" key="8">
    <source>
        <dbReference type="RuleBase" id="RU361273"/>
    </source>
</evidence>
<keyword evidence="5 8" id="KW-0963">Cytoplasm</keyword>
<comment type="domain">
    <text evidence="8">The SUI1 domain may be involved in RNA binding.</text>
</comment>
<dbReference type="GO" id="GO:0002188">
    <property type="term" value="P:translation reinitiation"/>
    <property type="evidence" value="ECO:0007669"/>
    <property type="project" value="TreeGrafter"/>
</dbReference>
<evidence type="ECO:0000256" key="6">
    <source>
        <dbReference type="ARBA" id="ARBA00022980"/>
    </source>
</evidence>
<dbReference type="Pfam" id="PF01253">
    <property type="entry name" value="SUI1"/>
    <property type="match status" value="1"/>
</dbReference>
<evidence type="ECO:0000256" key="1">
    <source>
        <dbReference type="ARBA" id="ARBA00004496"/>
    </source>
</evidence>
<dbReference type="GO" id="GO:0003729">
    <property type="term" value="F:mRNA binding"/>
    <property type="evidence" value="ECO:0007669"/>
    <property type="project" value="TreeGrafter"/>
</dbReference>
<evidence type="ECO:0000256" key="2">
    <source>
        <dbReference type="ARBA" id="ARBA00007514"/>
    </source>
</evidence>
<dbReference type="AlphaFoldDB" id="C4R4E6"/>
<dbReference type="InterPro" id="IPR046447">
    <property type="entry name" value="DENR_C"/>
</dbReference>
<dbReference type="InterPro" id="IPR048517">
    <property type="entry name" value="DENR_N"/>
</dbReference>
<feature type="coiled-coil region" evidence="9">
    <location>
        <begin position="63"/>
        <end position="91"/>
    </location>
</feature>